<accession>A0ABS1DK43</accession>
<evidence type="ECO:0000313" key="3">
    <source>
        <dbReference type="Proteomes" id="UP001296873"/>
    </source>
</evidence>
<sequence>MRLLAAFVAGFLATLIFHQGAIALLHAAGAIPVAPYPGAPTWPFGVPQVISLAFWGGVWGLVLWAVIRNTRGLKYWGLCLLTGAVGPTAVAMLVVFPLKGISVDATKVVAGLILNGIWGLGTGVLILSYFLARAWLRPNA</sequence>
<keyword evidence="3" id="KW-1185">Reference proteome</keyword>
<dbReference type="RefSeq" id="WP_200342956.1">
    <property type="nucleotide sequence ID" value="NZ_NRRL01000101.1"/>
</dbReference>
<organism evidence="2 3">
    <name type="scientific">Rhodovibrio sodomensis</name>
    <dbReference type="NCBI Taxonomy" id="1088"/>
    <lineage>
        <taxon>Bacteria</taxon>
        <taxon>Pseudomonadati</taxon>
        <taxon>Pseudomonadota</taxon>
        <taxon>Alphaproteobacteria</taxon>
        <taxon>Rhodospirillales</taxon>
        <taxon>Rhodovibrionaceae</taxon>
        <taxon>Rhodovibrio</taxon>
    </lineage>
</organism>
<feature type="transmembrane region" description="Helical" evidence="1">
    <location>
        <begin position="75"/>
        <end position="96"/>
    </location>
</feature>
<dbReference type="Proteomes" id="UP001296873">
    <property type="component" value="Unassembled WGS sequence"/>
</dbReference>
<feature type="transmembrane region" description="Helical" evidence="1">
    <location>
        <begin position="108"/>
        <end position="132"/>
    </location>
</feature>
<evidence type="ECO:0000256" key="1">
    <source>
        <dbReference type="SAM" id="Phobius"/>
    </source>
</evidence>
<comment type="caution">
    <text evidence="2">The sequence shown here is derived from an EMBL/GenBank/DDBJ whole genome shotgun (WGS) entry which is preliminary data.</text>
</comment>
<evidence type="ECO:0000313" key="2">
    <source>
        <dbReference type="EMBL" id="MBK1670574.1"/>
    </source>
</evidence>
<protein>
    <recommendedName>
        <fullName evidence="4">Sugar transporter</fullName>
    </recommendedName>
</protein>
<name>A0ABS1DK43_9PROT</name>
<proteinExistence type="predicted"/>
<reference evidence="2 3" key="1">
    <citation type="journal article" date="2020" name="Microorganisms">
        <title>Osmotic Adaptation and Compatible Solute Biosynthesis of Phototrophic Bacteria as Revealed from Genome Analyses.</title>
        <authorList>
            <person name="Imhoff J.F."/>
            <person name="Rahn T."/>
            <person name="Kunzel S."/>
            <person name="Keller A."/>
            <person name="Neulinger S.C."/>
        </authorList>
    </citation>
    <scope>NUCLEOTIDE SEQUENCE [LARGE SCALE GENOMIC DNA]</scope>
    <source>
        <strain evidence="2 3">DSM 9895</strain>
    </source>
</reference>
<keyword evidence="1" id="KW-0472">Membrane</keyword>
<dbReference type="EMBL" id="NRRL01000101">
    <property type="protein sequence ID" value="MBK1670574.1"/>
    <property type="molecule type" value="Genomic_DNA"/>
</dbReference>
<keyword evidence="1" id="KW-0812">Transmembrane</keyword>
<keyword evidence="1" id="KW-1133">Transmembrane helix</keyword>
<evidence type="ECO:0008006" key="4">
    <source>
        <dbReference type="Google" id="ProtNLM"/>
    </source>
</evidence>
<feature type="transmembrane region" description="Helical" evidence="1">
    <location>
        <begin position="46"/>
        <end position="66"/>
    </location>
</feature>
<gene>
    <name evidence="2" type="ORF">CKO28_21365</name>
</gene>